<gene>
    <name evidence="9" type="primary">xth</name>
    <name evidence="9" type="ORF">COV89_04385</name>
</gene>
<feature type="binding site" evidence="6">
    <location>
        <position position="242"/>
    </location>
    <ligand>
        <name>Mg(2+)</name>
        <dbReference type="ChEBI" id="CHEBI:18420"/>
        <label>1</label>
    </ligand>
</feature>
<organism evidence="9 10">
    <name type="scientific">Candidatus Shapirobacteria bacterium CG11_big_fil_rev_8_21_14_0_20_40_12</name>
    <dbReference type="NCBI Taxonomy" id="1974889"/>
    <lineage>
        <taxon>Bacteria</taxon>
        <taxon>Candidatus Shapironibacteriota</taxon>
    </lineage>
</organism>
<accession>A0A2H0KES7</accession>
<dbReference type="InterPro" id="IPR020847">
    <property type="entry name" value="AP_endonuclease_F1_BS"/>
</dbReference>
<comment type="cofactor">
    <cofactor evidence="6">
        <name>Mg(2+)</name>
        <dbReference type="ChEBI" id="CHEBI:18420"/>
    </cofactor>
    <cofactor evidence="6">
        <name>Mn(2+)</name>
        <dbReference type="ChEBI" id="CHEBI:29035"/>
    </cofactor>
    <text evidence="6">Probably binds two magnesium or manganese ions per subunit.</text>
</comment>
<dbReference type="PROSITE" id="PS00726">
    <property type="entry name" value="AP_NUCLEASE_F1_1"/>
    <property type="match status" value="1"/>
</dbReference>
<dbReference type="EMBL" id="PCVI01000066">
    <property type="protein sequence ID" value="PIQ69727.1"/>
    <property type="molecule type" value="Genomic_DNA"/>
</dbReference>
<dbReference type="InterPro" id="IPR004808">
    <property type="entry name" value="AP_endonuc_1"/>
</dbReference>
<evidence type="ECO:0000256" key="3">
    <source>
        <dbReference type="ARBA" id="ARBA00022801"/>
    </source>
</evidence>
<proteinExistence type="inferred from homology"/>
<feature type="active site" description="Proton donor/acceptor" evidence="5">
    <location>
        <position position="146"/>
    </location>
</feature>
<name>A0A2H0KES7_9BACT</name>
<sequence length="252" mass="29475">MKIISWNVNGLRAVFNKGFSKLFKEINADIVCLQEIKLQESQLTKQLISPNNFLSYFSFADKKGYSGVGVYTKEKPLKIENQLGLGRFDQEGRMLKLKYPDFTLVNFYIPHGGRQKENLSYKLEVYELLLNFLSKIKNQNVIVIGDFNIAHQEIDLARPKDNQKNIMFTPEERRKLDEIIQLGFIDSFRIFNKKGGNYTWWPYFVDARERNLGWRIDYIFVSKPLWNKLKGAFILKDVYGSDHCPVGIELIN</sequence>
<feature type="binding site" evidence="6">
    <location>
        <position position="148"/>
    </location>
    <ligand>
        <name>Mg(2+)</name>
        <dbReference type="ChEBI" id="CHEBI:18420"/>
        <label>1</label>
    </ligand>
</feature>
<evidence type="ECO:0000256" key="7">
    <source>
        <dbReference type="PIRSR" id="PIRSR604808-3"/>
    </source>
</evidence>
<feature type="binding site" evidence="6">
    <location>
        <position position="146"/>
    </location>
    <ligand>
        <name>Mg(2+)</name>
        <dbReference type="ChEBI" id="CHEBI:18420"/>
        <label>1</label>
    </ligand>
</feature>
<evidence type="ECO:0000313" key="10">
    <source>
        <dbReference type="Proteomes" id="UP000231371"/>
    </source>
</evidence>
<evidence type="ECO:0000256" key="6">
    <source>
        <dbReference type="PIRSR" id="PIRSR604808-2"/>
    </source>
</evidence>
<feature type="site" description="Transition state stabilizer" evidence="7">
    <location>
        <position position="148"/>
    </location>
</feature>
<dbReference type="AlphaFoldDB" id="A0A2H0KES7"/>
<feature type="binding site" evidence="6">
    <location>
        <position position="243"/>
    </location>
    <ligand>
        <name>Mg(2+)</name>
        <dbReference type="ChEBI" id="CHEBI:18420"/>
        <label>1</label>
    </ligand>
</feature>
<dbReference type="SUPFAM" id="SSF56219">
    <property type="entry name" value="DNase I-like"/>
    <property type="match status" value="1"/>
</dbReference>
<evidence type="ECO:0000256" key="4">
    <source>
        <dbReference type="ARBA" id="ARBA00022842"/>
    </source>
</evidence>
<keyword evidence="3" id="KW-0378">Hydrolase</keyword>
<dbReference type="NCBIfam" id="TIGR00633">
    <property type="entry name" value="xth"/>
    <property type="match status" value="1"/>
</dbReference>
<dbReference type="Pfam" id="PF03372">
    <property type="entry name" value="Exo_endo_phos"/>
    <property type="match status" value="1"/>
</dbReference>
<dbReference type="Proteomes" id="UP000231371">
    <property type="component" value="Unassembled WGS sequence"/>
</dbReference>
<evidence type="ECO:0000256" key="2">
    <source>
        <dbReference type="ARBA" id="ARBA00022723"/>
    </source>
</evidence>
<comment type="caution">
    <text evidence="9">The sequence shown here is derived from an EMBL/GenBank/DDBJ whole genome shotgun (WGS) entry which is preliminary data.</text>
</comment>
<dbReference type="InterPro" id="IPR036691">
    <property type="entry name" value="Endo/exonu/phosph_ase_sf"/>
</dbReference>
<feature type="site" description="Important for catalytic activity" evidence="7">
    <location>
        <position position="217"/>
    </location>
</feature>
<keyword evidence="2 6" id="KW-0479">Metal-binding</keyword>
<feature type="domain" description="Endonuclease/exonuclease/phosphatase" evidence="8">
    <location>
        <begin position="4"/>
        <end position="243"/>
    </location>
</feature>
<reference evidence="9 10" key="1">
    <citation type="submission" date="2017-09" db="EMBL/GenBank/DDBJ databases">
        <title>Depth-based differentiation of microbial function through sediment-hosted aquifers and enrichment of novel symbionts in the deep terrestrial subsurface.</title>
        <authorList>
            <person name="Probst A.J."/>
            <person name="Ladd B."/>
            <person name="Jarett J.K."/>
            <person name="Geller-Mcgrath D.E."/>
            <person name="Sieber C.M."/>
            <person name="Emerson J.B."/>
            <person name="Anantharaman K."/>
            <person name="Thomas B.C."/>
            <person name="Malmstrom R."/>
            <person name="Stieglmeier M."/>
            <person name="Klingl A."/>
            <person name="Woyke T."/>
            <person name="Ryan C.M."/>
            <person name="Banfield J.F."/>
        </authorList>
    </citation>
    <scope>NUCLEOTIDE SEQUENCE [LARGE SCALE GENOMIC DNA]</scope>
    <source>
        <strain evidence="9">CG11_big_fil_rev_8_21_14_0_20_40_12</strain>
    </source>
</reference>
<dbReference type="GO" id="GO:0003906">
    <property type="term" value="F:DNA-(apurinic or apyrimidinic site) endonuclease activity"/>
    <property type="evidence" value="ECO:0007669"/>
    <property type="project" value="TreeGrafter"/>
</dbReference>
<dbReference type="GO" id="GO:0008081">
    <property type="term" value="F:phosphoric diester hydrolase activity"/>
    <property type="evidence" value="ECO:0007669"/>
    <property type="project" value="TreeGrafter"/>
</dbReference>
<keyword evidence="6" id="KW-0464">Manganese</keyword>
<feature type="site" description="Interaction with DNA substrate" evidence="7">
    <location>
        <position position="243"/>
    </location>
</feature>
<feature type="binding site" evidence="6">
    <location>
        <position position="35"/>
    </location>
    <ligand>
        <name>Mg(2+)</name>
        <dbReference type="ChEBI" id="CHEBI:18420"/>
        <label>1</label>
    </ligand>
</feature>
<feature type="binding site" evidence="6">
    <location>
        <position position="7"/>
    </location>
    <ligand>
        <name>Mg(2+)</name>
        <dbReference type="ChEBI" id="CHEBI:18420"/>
        <label>1</label>
    </ligand>
</feature>
<dbReference type="GO" id="GO:0006284">
    <property type="term" value="P:base-excision repair"/>
    <property type="evidence" value="ECO:0007669"/>
    <property type="project" value="TreeGrafter"/>
</dbReference>
<dbReference type="PANTHER" id="PTHR22748">
    <property type="entry name" value="AP ENDONUCLEASE"/>
    <property type="match status" value="1"/>
</dbReference>
<dbReference type="Gene3D" id="3.60.10.10">
    <property type="entry name" value="Endonuclease/exonuclease/phosphatase"/>
    <property type="match status" value="1"/>
</dbReference>
<comment type="similarity">
    <text evidence="1">Belongs to the DNA repair enzymes AP/ExoA family.</text>
</comment>
<evidence type="ECO:0000259" key="8">
    <source>
        <dbReference type="Pfam" id="PF03372"/>
    </source>
</evidence>
<dbReference type="PANTHER" id="PTHR22748:SF6">
    <property type="entry name" value="DNA-(APURINIC OR APYRIMIDINIC SITE) ENDONUCLEASE"/>
    <property type="match status" value="1"/>
</dbReference>
<evidence type="ECO:0000256" key="1">
    <source>
        <dbReference type="ARBA" id="ARBA00007092"/>
    </source>
</evidence>
<dbReference type="GO" id="GO:0003677">
    <property type="term" value="F:DNA binding"/>
    <property type="evidence" value="ECO:0007669"/>
    <property type="project" value="InterPro"/>
</dbReference>
<evidence type="ECO:0000313" key="9">
    <source>
        <dbReference type="EMBL" id="PIQ69727.1"/>
    </source>
</evidence>
<feature type="active site" evidence="5">
    <location>
        <position position="108"/>
    </location>
</feature>
<protein>
    <submittedName>
        <fullName evidence="9">Exodeoxyribonuclease III</fullName>
    </submittedName>
</protein>
<dbReference type="NCBIfam" id="TIGR00195">
    <property type="entry name" value="exoDNase_III"/>
    <property type="match status" value="1"/>
</dbReference>
<dbReference type="InterPro" id="IPR005135">
    <property type="entry name" value="Endo/exonuclease/phosphatase"/>
</dbReference>
<dbReference type="GO" id="GO:0046872">
    <property type="term" value="F:metal ion binding"/>
    <property type="evidence" value="ECO:0007669"/>
    <property type="project" value="UniProtKB-KW"/>
</dbReference>
<dbReference type="PROSITE" id="PS51435">
    <property type="entry name" value="AP_NUCLEASE_F1_4"/>
    <property type="match status" value="1"/>
</dbReference>
<feature type="active site" description="Proton acceptor" evidence="5">
    <location>
        <position position="243"/>
    </location>
</feature>
<keyword evidence="4 6" id="KW-0460">Magnesium</keyword>
<dbReference type="GO" id="GO:0008311">
    <property type="term" value="F:double-stranded DNA 3'-5' DNA exonuclease activity"/>
    <property type="evidence" value="ECO:0007669"/>
    <property type="project" value="TreeGrafter"/>
</dbReference>
<evidence type="ECO:0000256" key="5">
    <source>
        <dbReference type="PIRSR" id="PIRSR604808-1"/>
    </source>
</evidence>